<sequence length="94" mass="10801">MSETNEPRHCSGCRVHMPNPDRYRTCENCRARRVNHYRTQNTRTSVARKPLAYISELSRFTSWSPGRMDKVCQHCGALHWTAEKPVNVPASALS</sequence>
<dbReference type="Proteomes" id="UP000009138">
    <property type="component" value="Unassembled WGS sequence"/>
</dbReference>
<dbReference type="GeneID" id="93609915"/>
<dbReference type="AlphaFoldDB" id="I1BPV9"/>
<dbReference type="VEuPathDB" id="FungiDB:RO3G_02943"/>
<keyword evidence="2" id="KW-1185">Reference proteome</keyword>
<dbReference type="OrthoDB" id="1075553at2759"/>
<gene>
    <name evidence="1" type="ORF">RO3G_02943</name>
</gene>
<protein>
    <submittedName>
        <fullName evidence="1">Uncharacterized protein</fullName>
    </submittedName>
</protein>
<name>I1BPV9_RHIO9</name>
<proteinExistence type="predicted"/>
<dbReference type="EMBL" id="CH476733">
    <property type="protein sequence ID" value="EIE78239.1"/>
    <property type="molecule type" value="Genomic_DNA"/>
</dbReference>
<evidence type="ECO:0000313" key="2">
    <source>
        <dbReference type="Proteomes" id="UP000009138"/>
    </source>
</evidence>
<evidence type="ECO:0000313" key="1">
    <source>
        <dbReference type="EMBL" id="EIE78239.1"/>
    </source>
</evidence>
<dbReference type="OMA" id="GRIDKEC"/>
<accession>I1BPV9</accession>
<reference evidence="1 2" key="1">
    <citation type="journal article" date="2009" name="PLoS Genet.">
        <title>Genomic analysis of the basal lineage fungus Rhizopus oryzae reveals a whole-genome duplication.</title>
        <authorList>
            <person name="Ma L.-J."/>
            <person name="Ibrahim A.S."/>
            <person name="Skory C."/>
            <person name="Grabherr M.G."/>
            <person name="Burger G."/>
            <person name="Butler M."/>
            <person name="Elias M."/>
            <person name="Idnurm A."/>
            <person name="Lang B.F."/>
            <person name="Sone T."/>
            <person name="Abe A."/>
            <person name="Calvo S.E."/>
            <person name="Corrochano L.M."/>
            <person name="Engels R."/>
            <person name="Fu J."/>
            <person name="Hansberg W."/>
            <person name="Kim J.-M."/>
            <person name="Kodira C.D."/>
            <person name="Koehrsen M.J."/>
            <person name="Liu B."/>
            <person name="Miranda-Saavedra D."/>
            <person name="O'Leary S."/>
            <person name="Ortiz-Castellanos L."/>
            <person name="Poulter R."/>
            <person name="Rodriguez-Romero J."/>
            <person name="Ruiz-Herrera J."/>
            <person name="Shen Y.-Q."/>
            <person name="Zeng Q."/>
            <person name="Galagan J."/>
            <person name="Birren B.W."/>
            <person name="Cuomo C.A."/>
            <person name="Wickes B.L."/>
        </authorList>
    </citation>
    <scope>NUCLEOTIDE SEQUENCE [LARGE SCALE GENOMIC DNA]</scope>
    <source>
        <strain evidence="2">RA 99-880 / ATCC MYA-4621 / FGSC 9543 / NRRL 43880</strain>
    </source>
</reference>
<dbReference type="InParanoid" id="I1BPV9"/>
<dbReference type="RefSeq" id="XP_067513635.1">
    <property type="nucleotide sequence ID" value="XM_067657534.1"/>
</dbReference>
<organism evidence="1 2">
    <name type="scientific">Rhizopus delemar (strain RA 99-880 / ATCC MYA-4621 / FGSC 9543 / NRRL 43880)</name>
    <name type="common">Mucormycosis agent</name>
    <name type="synonym">Rhizopus arrhizus var. delemar</name>
    <dbReference type="NCBI Taxonomy" id="246409"/>
    <lineage>
        <taxon>Eukaryota</taxon>
        <taxon>Fungi</taxon>
        <taxon>Fungi incertae sedis</taxon>
        <taxon>Mucoromycota</taxon>
        <taxon>Mucoromycotina</taxon>
        <taxon>Mucoromycetes</taxon>
        <taxon>Mucorales</taxon>
        <taxon>Mucorineae</taxon>
        <taxon>Rhizopodaceae</taxon>
        <taxon>Rhizopus</taxon>
    </lineage>
</organism>